<feature type="signal peptide" evidence="2">
    <location>
        <begin position="1"/>
        <end position="21"/>
    </location>
</feature>
<dbReference type="InterPro" id="IPR001424">
    <property type="entry name" value="SOD_Cu_Zn_dom"/>
</dbReference>
<accession>U5QI46</accession>
<dbReference type="RefSeq" id="WP_023172368.1">
    <property type="nucleotide sequence ID" value="NC_022600.1"/>
</dbReference>
<protein>
    <submittedName>
        <fullName evidence="4">Superoxide dismutase</fullName>
        <ecNumber evidence="4">1.15.1.1</ecNumber>
    </submittedName>
</protein>
<dbReference type="PANTHER" id="PTHR10003">
    <property type="entry name" value="SUPEROXIDE DISMUTASE CU-ZN -RELATED"/>
    <property type="match status" value="1"/>
</dbReference>
<dbReference type="EC" id="1.15.1.1" evidence="4"/>
<evidence type="ECO:0000256" key="1">
    <source>
        <dbReference type="ARBA" id="ARBA00010457"/>
    </source>
</evidence>
<dbReference type="SUPFAM" id="SSF49329">
    <property type="entry name" value="Cu,Zn superoxide dismutase-like"/>
    <property type="match status" value="1"/>
</dbReference>
<dbReference type="KEGG" id="glj:GKIL_1054"/>
<dbReference type="AlphaFoldDB" id="U5QI46"/>
<dbReference type="HOGENOM" id="CLU_056632_8_1_3"/>
<keyword evidence="2" id="KW-0732">Signal</keyword>
<dbReference type="OrthoDB" id="9792957at2"/>
<dbReference type="InterPro" id="IPR036423">
    <property type="entry name" value="SOD-like_Cu/Zn_dom_sf"/>
</dbReference>
<dbReference type="STRING" id="1183438.GKIL_1054"/>
<dbReference type="eggNOG" id="COG2032">
    <property type="taxonomic scope" value="Bacteria"/>
</dbReference>
<dbReference type="Pfam" id="PF00080">
    <property type="entry name" value="Sod_Cu"/>
    <property type="match status" value="1"/>
</dbReference>
<evidence type="ECO:0000259" key="3">
    <source>
        <dbReference type="Pfam" id="PF00080"/>
    </source>
</evidence>
<sequence length="177" mass="17825">MKKSILSGCLLLLIPVFAASAQTGTRQATAALVDSNGQTVGTAALSQSSAGVLSVKLDVKGLPPGEHGIHFHAVGLCEGPGFTSAGGHFNPATRQHGLENPKGAHAGDLPNLSVAADGTASYSATDVRASLEPNAFNNLLDSDGTALIIHARPDDLKSDPVGNSGARIACGVLKPAK</sequence>
<keyword evidence="4" id="KW-0560">Oxidoreductase</keyword>
<name>U5QI46_GLOK1</name>
<comment type="similarity">
    <text evidence="1">Belongs to the Cu-Zn superoxide dismutase family.</text>
</comment>
<evidence type="ECO:0000313" key="5">
    <source>
        <dbReference type="Proteomes" id="UP000017396"/>
    </source>
</evidence>
<dbReference type="GO" id="GO:0004784">
    <property type="term" value="F:superoxide dismutase activity"/>
    <property type="evidence" value="ECO:0007669"/>
    <property type="project" value="UniProtKB-EC"/>
</dbReference>
<organism evidence="4 5">
    <name type="scientific">Gloeobacter kilaueensis (strain ATCC BAA-2537 / CCAP 1431/1 / ULC 316 / JS1)</name>
    <dbReference type="NCBI Taxonomy" id="1183438"/>
    <lineage>
        <taxon>Bacteria</taxon>
        <taxon>Bacillati</taxon>
        <taxon>Cyanobacteriota</taxon>
        <taxon>Cyanophyceae</taxon>
        <taxon>Gloeobacterales</taxon>
        <taxon>Gloeobacteraceae</taxon>
        <taxon>Gloeobacter</taxon>
    </lineage>
</organism>
<dbReference type="InterPro" id="IPR024134">
    <property type="entry name" value="SOD_Cu/Zn_/chaperone"/>
</dbReference>
<dbReference type="GO" id="GO:0005507">
    <property type="term" value="F:copper ion binding"/>
    <property type="evidence" value="ECO:0007669"/>
    <property type="project" value="InterPro"/>
</dbReference>
<dbReference type="Gene3D" id="2.60.40.200">
    <property type="entry name" value="Superoxide dismutase, copper/zinc binding domain"/>
    <property type="match status" value="1"/>
</dbReference>
<evidence type="ECO:0000256" key="2">
    <source>
        <dbReference type="SAM" id="SignalP"/>
    </source>
</evidence>
<proteinExistence type="inferred from homology"/>
<dbReference type="CDD" id="cd00305">
    <property type="entry name" value="Cu-Zn_Superoxide_Dismutase"/>
    <property type="match status" value="1"/>
</dbReference>
<keyword evidence="5" id="KW-1185">Reference proteome</keyword>
<feature type="domain" description="Superoxide dismutase copper/zinc binding" evidence="3">
    <location>
        <begin position="41"/>
        <end position="172"/>
    </location>
</feature>
<evidence type="ECO:0000313" key="4">
    <source>
        <dbReference type="EMBL" id="AGY57300.1"/>
    </source>
</evidence>
<feature type="chain" id="PRO_5004663706" evidence="2">
    <location>
        <begin position="22"/>
        <end position="177"/>
    </location>
</feature>
<reference evidence="4 5" key="1">
    <citation type="journal article" date="2013" name="PLoS ONE">
        <title>Cultivation and Complete Genome Sequencing of Gloeobacter kilaueensis sp. nov., from a Lava Cave in Kilauea Caldera, Hawai'i.</title>
        <authorList>
            <person name="Saw J.H."/>
            <person name="Schatz M."/>
            <person name="Brown M.V."/>
            <person name="Kunkel D.D."/>
            <person name="Foster J.S."/>
            <person name="Shick H."/>
            <person name="Christensen S."/>
            <person name="Hou S."/>
            <person name="Wan X."/>
            <person name="Donachie S.P."/>
        </authorList>
    </citation>
    <scope>NUCLEOTIDE SEQUENCE [LARGE SCALE GENOMIC DNA]</scope>
    <source>
        <strain evidence="5">JS</strain>
    </source>
</reference>
<gene>
    <name evidence="4" type="primary">sodC</name>
    <name evidence="4" type="ORF">GKIL_1054</name>
</gene>
<dbReference type="Proteomes" id="UP000017396">
    <property type="component" value="Chromosome"/>
</dbReference>
<dbReference type="EMBL" id="CP003587">
    <property type="protein sequence ID" value="AGY57300.1"/>
    <property type="molecule type" value="Genomic_DNA"/>
</dbReference>